<dbReference type="EMBL" id="JACMRX010000002">
    <property type="protein sequence ID" value="KAF7994276.1"/>
    <property type="molecule type" value="Genomic_DNA"/>
</dbReference>
<comment type="caution">
    <text evidence="2">The sequence shown here is derived from an EMBL/GenBank/DDBJ whole genome shotgun (WGS) entry which is preliminary data.</text>
</comment>
<dbReference type="InterPro" id="IPR041432">
    <property type="entry name" value="UBP13_Znf-UBP_var"/>
</dbReference>
<accession>A0A834Y0H4</accession>
<evidence type="ECO:0000259" key="1">
    <source>
        <dbReference type="Pfam" id="PF17807"/>
    </source>
</evidence>
<dbReference type="AlphaFoldDB" id="A0A834Y0H4"/>
<dbReference type="Proteomes" id="UP000639338">
    <property type="component" value="Unassembled WGS sequence"/>
</dbReference>
<gene>
    <name evidence="2" type="ORF">HCN44_003366</name>
</gene>
<dbReference type="Gene3D" id="3.30.40.10">
    <property type="entry name" value="Zinc/RING finger domain, C3HC4 (zinc finger)"/>
    <property type="match status" value="1"/>
</dbReference>
<protein>
    <recommendedName>
        <fullName evidence="1">Ubiquitinyl hydrolase variant UBP zinc finger domain-containing protein</fullName>
    </recommendedName>
</protein>
<reference evidence="2 3" key="1">
    <citation type="submission" date="2020-08" db="EMBL/GenBank/DDBJ databases">
        <title>Aphidius gifuensis genome sequencing and assembly.</title>
        <authorList>
            <person name="Du Z."/>
        </authorList>
    </citation>
    <scope>NUCLEOTIDE SEQUENCE [LARGE SCALE GENOMIC DNA]</scope>
    <source>
        <strain evidence="2">YNYX2018</strain>
        <tissue evidence="2">Adults</tissue>
    </source>
</reference>
<evidence type="ECO:0000313" key="3">
    <source>
        <dbReference type="Proteomes" id="UP000639338"/>
    </source>
</evidence>
<sequence length="92" mass="10432">MEELNQHLNSVKIPKGDVKIYKDECVFPFDTPAQINQNNDGLAEKITKLAIGTPGGFIPDEKKYTYDKTYEIIILPNFTSIKYPSVDLPEQV</sequence>
<dbReference type="Pfam" id="PF17807">
    <property type="entry name" value="zf-UBP_var"/>
    <property type="match status" value="1"/>
</dbReference>
<feature type="domain" description="Ubiquitinyl hydrolase variant UBP zinc finger" evidence="1">
    <location>
        <begin position="11"/>
        <end position="34"/>
    </location>
</feature>
<evidence type="ECO:0000313" key="2">
    <source>
        <dbReference type="EMBL" id="KAF7994276.1"/>
    </source>
</evidence>
<organism evidence="2 3">
    <name type="scientific">Aphidius gifuensis</name>
    <name type="common">Parasitoid wasp</name>
    <dbReference type="NCBI Taxonomy" id="684658"/>
    <lineage>
        <taxon>Eukaryota</taxon>
        <taxon>Metazoa</taxon>
        <taxon>Ecdysozoa</taxon>
        <taxon>Arthropoda</taxon>
        <taxon>Hexapoda</taxon>
        <taxon>Insecta</taxon>
        <taxon>Pterygota</taxon>
        <taxon>Neoptera</taxon>
        <taxon>Endopterygota</taxon>
        <taxon>Hymenoptera</taxon>
        <taxon>Apocrita</taxon>
        <taxon>Ichneumonoidea</taxon>
        <taxon>Braconidae</taxon>
        <taxon>Aphidiinae</taxon>
        <taxon>Aphidius</taxon>
    </lineage>
</organism>
<proteinExistence type="predicted"/>
<dbReference type="OrthoDB" id="361536at2759"/>
<dbReference type="InterPro" id="IPR013083">
    <property type="entry name" value="Znf_RING/FYVE/PHD"/>
</dbReference>
<name>A0A834Y0H4_APHGI</name>
<keyword evidence="3" id="KW-1185">Reference proteome</keyword>